<dbReference type="InterPro" id="IPR005821">
    <property type="entry name" value="Ion_trans_dom"/>
</dbReference>
<evidence type="ECO:0000256" key="3">
    <source>
        <dbReference type="ARBA" id="ARBA00022989"/>
    </source>
</evidence>
<reference evidence="9 10" key="1">
    <citation type="submission" date="2024-02" db="EMBL/GenBank/DDBJ databases">
        <authorList>
            <person name="Chen Y."/>
            <person name="Shah S."/>
            <person name="Dougan E. K."/>
            <person name="Thang M."/>
            <person name="Chan C."/>
        </authorList>
    </citation>
    <scope>NUCLEOTIDE SEQUENCE [LARGE SCALE GENOMIC DNA]</scope>
</reference>
<sequence>MLSSAISYDIMIPGATTGHKVDQMEGTQTILERDQKATFREFSNSVSDLNIKLGNRTRSLEEGLQALQEVAASLELDRANGVAPGELGDSGRRQNSTFVMHRSFVMHRMHRTDGRPASSLSSRGTYHAEDGKSITPSPTFRPIELNAHRVGTLAPCIVNWDLPAPQTPQQFWLPKLIQSPESSDSSTLRSVELMASHPGSPTGAGRFQQLLHQLLAEHELEIQRLKHANEDLQHELRALRARNDVRSEEVAPELPDSKQTLEAPVAHQISQVPELHDSHHPLREAAQSEDLGESTFGYSSYLLPIPVQKHQVDALIFGVHGLPLDLLPGIDGEKCRCKLQLHVENQLRETPWADLRKETALPGTTTETWGAAWAAPAEGPTPLSYQVPTWTSLEKVTIDLLVEGLQGTTFRAHVPLGVERQSWAFDRGGFLDCQINGSLSSIIATVTSRASSKDELFSELPHERAESSASRAPTHVRSASNAAQGPAPKCYKGDGLVERLHRIFGLEDDSTLSRVVMPSDLYAALKASQKGTPQITPSLTPEEMEEVLVELRRIHHKVYGKGRRNSISNSYQPVMAWKQFQDCILLEDLPKEAHERAAMNIFIIQQALLGDAMPTTNATKALLLAYEKTQKTNKKKSSLEHWVTMLTALSTASIMTSFVLLGISLDFDPDWEGWIVFEAIFAVVWSTEIGVKTYVYTPSKYFFGPQRWWNRFDVALTAVAVIELLLNLASISGGGARLVLVLRGLRLARVVRLAKLMNIPLLKELANIVSGFIISVRSLIWVILTINVVVYVCALALRSLVQSWTSNDFRVTCPEDPDMMDMYGTESCKLHLVYGDEYCGTVLRCMFLIFRCMIMDCTSAGGRSLTMIFSNGFGVRFDLLYALSMVCVIFGLFNVITAIFVEATLNGLKENEIQRKYAKAYESNYMMEKLAKLVVCVSRETQSLRCARKLPLGASNRTTLSVGVADFEEVEEIYLSEEEFNLVIRSPEVRQLLDDLDVVVEPRPGVFDAFNLDEKSGTVSLSEIVSGLMRLRGDLNKVDIVITQMALESLQKKQSTLAKQMEEMQTSQRQTWQFIESRRAEKSQRAIEKLERISTR</sequence>
<dbReference type="SUPFAM" id="SSF81324">
    <property type="entry name" value="Voltage-gated potassium channels"/>
    <property type="match status" value="1"/>
</dbReference>
<evidence type="ECO:0000256" key="4">
    <source>
        <dbReference type="ARBA" id="ARBA00023136"/>
    </source>
</evidence>
<feature type="transmembrane region" description="Helical" evidence="7">
    <location>
        <begin position="879"/>
        <end position="901"/>
    </location>
</feature>
<feature type="compositionally biased region" description="Basic and acidic residues" evidence="6">
    <location>
        <begin position="455"/>
        <end position="466"/>
    </location>
</feature>
<dbReference type="Pfam" id="PF00520">
    <property type="entry name" value="Ion_trans"/>
    <property type="match status" value="1"/>
</dbReference>
<feature type="transmembrane region" description="Helical" evidence="7">
    <location>
        <begin position="675"/>
        <end position="695"/>
    </location>
</feature>
<evidence type="ECO:0000256" key="1">
    <source>
        <dbReference type="ARBA" id="ARBA00004141"/>
    </source>
</evidence>
<feature type="coiled-coil region" evidence="5">
    <location>
        <begin position="215"/>
        <end position="249"/>
    </location>
</feature>
<proteinExistence type="predicted"/>
<accession>A0ABP0SGY2</accession>
<feature type="region of interest" description="Disordered" evidence="6">
    <location>
        <begin position="112"/>
        <end position="139"/>
    </location>
</feature>
<comment type="caution">
    <text evidence="9">The sequence shown here is derived from an EMBL/GenBank/DDBJ whole genome shotgun (WGS) entry which is preliminary data.</text>
</comment>
<dbReference type="Proteomes" id="UP001642464">
    <property type="component" value="Unassembled WGS sequence"/>
</dbReference>
<organism evidence="9 10">
    <name type="scientific">Durusdinium trenchii</name>
    <dbReference type="NCBI Taxonomy" id="1381693"/>
    <lineage>
        <taxon>Eukaryota</taxon>
        <taxon>Sar</taxon>
        <taxon>Alveolata</taxon>
        <taxon>Dinophyceae</taxon>
        <taxon>Suessiales</taxon>
        <taxon>Symbiodiniaceae</taxon>
        <taxon>Durusdinium</taxon>
    </lineage>
</organism>
<dbReference type="Gene3D" id="1.10.287.70">
    <property type="match status" value="1"/>
</dbReference>
<evidence type="ECO:0000256" key="2">
    <source>
        <dbReference type="ARBA" id="ARBA00022692"/>
    </source>
</evidence>
<keyword evidence="2 7" id="KW-0812">Transmembrane</keyword>
<dbReference type="InterPro" id="IPR027359">
    <property type="entry name" value="Volt_channel_dom_sf"/>
</dbReference>
<evidence type="ECO:0000313" key="9">
    <source>
        <dbReference type="EMBL" id="CAK9111602.1"/>
    </source>
</evidence>
<evidence type="ECO:0000256" key="7">
    <source>
        <dbReference type="SAM" id="Phobius"/>
    </source>
</evidence>
<evidence type="ECO:0000256" key="6">
    <source>
        <dbReference type="SAM" id="MobiDB-lite"/>
    </source>
</evidence>
<keyword evidence="5" id="KW-0175">Coiled coil</keyword>
<feature type="region of interest" description="Disordered" evidence="6">
    <location>
        <begin position="455"/>
        <end position="488"/>
    </location>
</feature>
<feature type="transmembrane region" description="Helical" evidence="7">
    <location>
        <begin position="715"/>
        <end position="741"/>
    </location>
</feature>
<dbReference type="EMBL" id="CAXAMM010043762">
    <property type="protein sequence ID" value="CAK9111602.1"/>
    <property type="molecule type" value="Genomic_DNA"/>
</dbReference>
<comment type="subcellular location">
    <subcellularLocation>
        <location evidence="1">Membrane</location>
        <topology evidence="1">Multi-pass membrane protein</topology>
    </subcellularLocation>
</comment>
<evidence type="ECO:0000259" key="8">
    <source>
        <dbReference type="Pfam" id="PF00520"/>
    </source>
</evidence>
<protein>
    <submittedName>
        <fullName evidence="9">Ion_trans domain-containing protein</fullName>
    </submittedName>
</protein>
<keyword evidence="4 7" id="KW-0472">Membrane</keyword>
<feature type="domain" description="Ion transport" evidence="8">
    <location>
        <begin position="649"/>
        <end position="908"/>
    </location>
</feature>
<dbReference type="Gene3D" id="1.20.120.350">
    <property type="entry name" value="Voltage-gated potassium channels. Chain C"/>
    <property type="match status" value="1"/>
</dbReference>
<feature type="transmembrane region" description="Helical" evidence="7">
    <location>
        <begin position="780"/>
        <end position="801"/>
    </location>
</feature>
<feature type="compositionally biased region" description="Polar residues" evidence="6">
    <location>
        <begin position="467"/>
        <end position="483"/>
    </location>
</feature>
<feature type="transmembrane region" description="Helical" evidence="7">
    <location>
        <begin position="753"/>
        <end position="774"/>
    </location>
</feature>
<evidence type="ECO:0000313" key="10">
    <source>
        <dbReference type="Proteomes" id="UP001642464"/>
    </source>
</evidence>
<evidence type="ECO:0000256" key="5">
    <source>
        <dbReference type="SAM" id="Coils"/>
    </source>
</evidence>
<keyword evidence="10" id="KW-1185">Reference proteome</keyword>
<keyword evidence="3 7" id="KW-1133">Transmembrane helix</keyword>
<feature type="transmembrane region" description="Helical" evidence="7">
    <location>
        <begin position="642"/>
        <end position="663"/>
    </location>
</feature>
<gene>
    <name evidence="9" type="ORF">SCF082_LOCUS51781</name>
</gene>
<name>A0ABP0SGY2_9DINO</name>